<dbReference type="Gene3D" id="1.10.132.50">
    <property type="entry name" value="ATP synthase (C/AC39) subunit, domain 3"/>
    <property type="match status" value="1"/>
</dbReference>
<dbReference type="InterPro" id="IPR044911">
    <property type="entry name" value="V-type_ATPase_csu/dsu_dom_3"/>
</dbReference>
<name>A0A096CGC4_FLAPL</name>
<reference evidence="4 5" key="1">
    <citation type="submission" date="2011-08" db="EMBL/GenBank/DDBJ databases">
        <title>The Genome Sequence of Clostridium orbiscindens 1_3_50AFAA.</title>
        <authorList>
            <consortium name="The Broad Institute Genome Sequencing Platform"/>
            <person name="Earl A."/>
            <person name="Ward D."/>
            <person name="Feldgarden M."/>
            <person name="Gevers D."/>
            <person name="Daigneault M."/>
            <person name="Strauss J."/>
            <person name="Allen-Vercoe E."/>
            <person name="Young S.K."/>
            <person name="Zeng Q."/>
            <person name="Gargeya S."/>
            <person name="Fitzgerald M."/>
            <person name="Haas B."/>
            <person name="Abouelleil A."/>
            <person name="Alvarado L."/>
            <person name="Arachchi H.M."/>
            <person name="Berlin A."/>
            <person name="Brown A."/>
            <person name="Chapman S.B."/>
            <person name="Chen Z."/>
            <person name="Dunbar C."/>
            <person name="Freedman E."/>
            <person name="Gearin G."/>
            <person name="Gellesch M."/>
            <person name="Goldberg J."/>
            <person name="Griggs A."/>
            <person name="Gujja S."/>
            <person name="Heiman D."/>
            <person name="Howarth C."/>
            <person name="Larson L."/>
            <person name="Lui A."/>
            <person name="MacDonald P.J.P."/>
            <person name="Montmayeur A."/>
            <person name="Murphy C."/>
            <person name="Neiman D."/>
            <person name="Pearson M."/>
            <person name="Priest M."/>
            <person name="Roberts A."/>
            <person name="Saif S."/>
            <person name="Shea T."/>
            <person name="Shenoy N."/>
            <person name="Sisk P."/>
            <person name="Stolte C."/>
            <person name="Sykes S."/>
            <person name="Wortman J."/>
            <person name="Nusbaum C."/>
            <person name="Birren B."/>
        </authorList>
    </citation>
    <scope>NUCLEOTIDE SEQUENCE [LARGE SCALE GENOMIC DNA]</scope>
    <source>
        <strain evidence="4 5">1_3_50AFAA</strain>
    </source>
</reference>
<accession>A0A096CGC4</accession>
<dbReference type="InterPro" id="IPR002843">
    <property type="entry name" value="ATPase_V0-cplx_csu/dsu"/>
</dbReference>
<evidence type="ECO:0000256" key="3">
    <source>
        <dbReference type="ARBA" id="ARBA00023065"/>
    </source>
</evidence>
<dbReference type="EMBL" id="ADLO01000101">
    <property type="protein sequence ID" value="KGF53922.1"/>
    <property type="molecule type" value="Genomic_DNA"/>
</dbReference>
<evidence type="ECO:0000313" key="4">
    <source>
        <dbReference type="EMBL" id="KGF53922.1"/>
    </source>
</evidence>
<organism evidence="4 5">
    <name type="scientific">Flavonifractor plautii 1_3_50AFAA</name>
    <dbReference type="NCBI Taxonomy" id="742738"/>
    <lineage>
        <taxon>Bacteria</taxon>
        <taxon>Bacillati</taxon>
        <taxon>Bacillota</taxon>
        <taxon>Clostridia</taxon>
        <taxon>Eubacteriales</taxon>
        <taxon>Oscillospiraceae</taxon>
        <taxon>Flavonifractor</taxon>
    </lineage>
</organism>
<keyword evidence="2" id="KW-0813">Transport</keyword>
<dbReference type="PANTHER" id="PTHR38682:SF1">
    <property type="entry name" value="V-TYPE ATP SYNTHASE SUBUNIT C"/>
    <property type="match status" value="1"/>
</dbReference>
<dbReference type="InterPro" id="IPR035067">
    <property type="entry name" value="V-type_ATPase_csu/dsu"/>
</dbReference>
<dbReference type="RefSeq" id="WP_050001768.1">
    <property type="nucleotide sequence ID" value="NZ_KN174165.1"/>
</dbReference>
<evidence type="ECO:0000256" key="2">
    <source>
        <dbReference type="ARBA" id="ARBA00022448"/>
    </source>
</evidence>
<dbReference type="GO" id="GO:0046961">
    <property type="term" value="F:proton-transporting ATPase activity, rotational mechanism"/>
    <property type="evidence" value="ECO:0007669"/>
    <property type="project" value="InterPro"/>
</dbReference>
<dbReference type="SUPFAM" id="SSF103486">
    <property type="entry name" value="V-type ATP synthase subunit C"/>
    <property type="match status" value="1"/>
</dbReference>
<evidence type="ECO:0000256" key="1">
    <source>
        <dbReference type="ARBA" id="ARBA00006709"/>
    </source>
</evidence>
<sequence length="332" mass="36224">MSKIRDTDYLTISARVRAMENRLVTRERMERMVEARSDDEAVKVLTECGYEELPALTNRGLDELLSAARAALYRELGGAVPDKRLVELFQMKYDYHNAKALVKGAAVGADADRLLMEGGRWSAAQVKEAFQRDSLREFTGPFRRAVVQARETLNGGNDPQLADFVLDRAYFAEMAETARAVGSPFLEGYVRLLIDAANLRSAVRCARMGKGSDFLSQVLLPGGNVEAHVLTSGKGNDLAAVFRAGPLSDAAAAGAALTAPGSGELTAFERLCDDAVMGYLAQARRIPFGEQAVVGYLYAREAEFTAIRTILSGRMAGLDADTIRERLREAYV</sequence>
<dbReference type="InterPro" id="IPR036079">
    <property type="entry name" value="ATPase_csu/dsu_sf"/>
</dbReference>
<dbReference type="InterPro" id="IPR050873">
    <property type="entry name" value="V-ATPase_V0D/AC39_subunit"/>
</dbReference>
<dbReference type="AlphaFoldDB" id="A0A096CGC4"/>
<keyword evidence="3" id="KW-0406">Ion transport</keyword>
<dbReference type="HOGENOM" id="CLU_059311_1_0_9"/>
<keyword evidence="5" id="KW-1185">Reference proteome</keyword>
<evidence type="ECO:0000313" key="5">
    <source>
        <dbReference type="Proteomes" id="UP000029585"/>
    </source>
</evidence>
<dbReference type="Gene3D" id="1.20.1690.10">
    <property type="entry name" value="V-type ATP synthase subunit C domain"/>
    <property type="match status" value="2"/>
</dbReference>
<dbReference type="PATRIC" id="fig|742738.3.peg.3415"/>
<protein>
    <submittedName>
        <fullName evidence="4">ATP synthase subunit</fullName>
    </submittedName>
</protein>
<dbReference type="Proteomes" id="UP000029585">
    <property type="component" value="Unassembled WGS sequence"/>
</dbReference>
<dbReference type="Pfam" id="PF01992">
    <property type="entry name" value="vATP-synt_AC39"/>
    <property type="match status" value="1"/>
</dbReference>
<comment type="caution">
    <text evidence="4">The sequence shown here is derived from an EMBL/GenBank/DDBJ whole genome shotgun (WGS) entry which is preliminary data.</text>
</comment>
<gene>
    <name evidence="4" type="ORF">HMPREF9460_03318</name>
</gene>
<dbReference type="eggNOG" id="COG1527">
    <property type="taxonomic scope" value="Bacteria"/>
</dbReference>
<comment type="similarity">
    <text evidence="1">Belongs to the V-ATPase V0D/AC39 subunit family.</text>
</comment>
<proteinExistence type="inferred from homology"/>
<dbReference type="PANTHER" id="PTHR38682">
    <property type="entry name" value="V-TYPE ATP SYNTHASE SUBUNIT C"/>
    <property type="match status" value="1"/>
</dbReference>